<dbReference type="EMBL" id="RWKW01000003">
    <property type="protein sequence ID" value="RST88169.1"/>
    <property type="molecule type" value="Genomic_DNA"/>
</dbReference>
<dbReference type="OrthoDB" id="9814202at2"/>
<proteinExistence type="predicted"/>
<dbReference type="AlphaFoldDB" id="A0A429Z3A6"/>
<dbReference type="Gene3D" id="3.20.20.450">
    <property type="entry name" value="EAL domain"/>
    <property type="match status" value="1"/>
</dbReference>
<keyword evidence="3" id="KW-0812">Transmembrane</keyword>
<dbReference type="PANTHER" id="PTHR44757">
    <property type="entry name" value="DIGUANYLATE CYCLASE DGCP"/>
    <property type="match status" value="1"/>
</dbReference>
<keyword evidence="3" id="KW-0472">Membrane</keyword>
<organism evidence="6 7">
    <name type="scientific">Aquibium carbonis</name>
    <dbReference type="NCBI Taxonomy" id="2495581"/>
    <lineage>
        <taxon>Bacteria</taxon>
        <taxon>Pseudomonadati</taxon>
        <taxon>Pseudomonadota</taxon>
        <taxon>Alphaproteobacteria</taxon>
        <taxon>Hyphomicrobiales</taxon>
        <taxon>Phyllobacteriaceae</taxon>
        <taxon>Aquibium</taxon>
    </lineage>
</organism>
<dbReference type="SUPFAM" id="SSF55073">
    <property type="entry name" value="Nucleotide cyclase"/>
    <property type="match status" value="1"/>
</dbReference>
<dbReference type="InterPro" id="IPR035919">
    <property type="entry name" value="EAL_sf"/>
</dbReference>
<evidence type="ECO:0000256" key="1">
    <source>
        <dbReference type="SAM" id="Coils"/>
    </source>
</evidence>
<dbReference type="PANTHER" id="PTHR44757:SF2">
    <property type="entry name" value="BIOFILM ARCHITECTURE MAINTENANCE PROTEIN MBAA"/>
    <property type="match status" value="1"/>
</dbReference>
<dbReference type="SMART" id="SM00052">
    <property type="entry name" value="EAL"/>
    <property type="match status" value="1"/>
</dbReference>
<feature type="region of interest" description="Disordered" evidence="2">
    <location>
        <begin position="738"/>
        <end position="760"/>
    </location>
</feature>
<dbReference type="NCBIfam" id="TIGR00254">
    <property type="entry name" value="GGDEF"/>
    <property type="match status" value="1"/>
</dbReference>
<feature type="domain" description="EAL" evidence="4">
    <location>
        <begin position="487"/>
        <end position="742"/>
    </location>
</feature>
<dbReference type="InterPro" id="IPR001633">
    <property type="entry name" value="EAL_dom"/>
</dbReference>
<gene>
    <name evidence="6" type="ORF">EJC49_01595</name>
</gene>
<evidence type="ECO:0000256" key="3">
    <source>
        <dbReference type="SAM" id="Phobius"/>
    </source>
</evidence>
<feature type="coiled-coil region" evidence="1">
    <location>
        <begin position="473"/>
        <end position="500"/>
    </location>
</feature>
<keyword evidence="7" id="KW-1185">Reference proteome</keyword>
<feature type="compositionally biased region" description="Basic and acidic residues" evidence="2">
    <location>
        <begin position="745"/>
        <end position="760"/>
    </location>
</feature>
<keyword evidence="3" id="KW-1133">Transmembrane helix</keyword>
<feature type="domain" description="GGDEF" evidence="5">
    <location>
        <begin position="345"/>
        <end position="478"/>
    </location>
</feature>
<evidence type="ECO:0000313" key="6">
    <source>
        <dbReference type="EMBL" id="RST88169.1"/>
    </source>
</evidence>
<comment type="caution">
    <text evidence="6">The sequence shown here is derived from an EMBL/GenBank/DDBJ whole genome shotgun (WGS) entry which is preliminary data.</text>
</comment>
<dbReference type="Pfam" id="PF00990">
    <property type="entry name" value="GGDEF"/>
    <property type="match status" value="1"/>
</dbReference>
<dbReference type="PROSITE" id="PS50883">
    <property type="entry name" value="EAL"/>
    <property type="match status" value="1"/>
</dbReference>
<accession>A0A429Z3A6</accession>
<name>A0A429Z3A6_9HYPH</name>
<dbReference type="InterPro" id="IPR043128">
    <property type="entry name" value="Rev_trsase/Diguanyl_cyclase"/>
</dbReference>
<evidence type="ECO:0000259" key="5">
    <source>
        <dbReference type="PROSITE" id="PS50887"/>
    </source>
</evidence>
<dbReference type="Pfam" id="PF00563">
    <property type="entry name" value="EAL"/>
    <property type="match status" value="1"/>
</dbReference>
<dbReference type="CDD" id="cd01948">
    <property type="entry name" value="EAL"/>
    <property type="match status" value="1"/>
</dbReference>
<dbReference type="SUPFAM" id="SSF141868">
    <property type="entry name" value="EAL domain-like"/>
    <property type="match status" value="1"/>
</dbReference>
<dbReference type="InterPro" id="IPR029787">
    <property type="entry name" value="Nucleotide_cyclase"/>
</dbReference>
<dbReference type="Proteomes" id="UP000278398">
    <property type="component" value="Unassembled WGS sequence"/>
</dbReference>
<dbReference type="CDD" id="cd01949">
    <property type="entry name" value="GGDEF"/>
    <property type="match status" value="1"/>
</dbReference>
<sequence length="760" mass="83336">MTGRLRKRSMTASGKFRLREGKLSLTIDGICGHAGPDSIIRYPPVNRRRLAFEARKSSGGGQAHMLRLPGLAAGLLKPVKMIQRAYVVALVIIGSMVLTSFVLLNHLIREQQQEEHVVSIAETQRALSQRIVFLANAAQSAPAERRPALIQSLRTATEAFERNYADLLAETGAVYTSTARLDPDTIENVLYAQPYHLEYFSDGLAANSWRLIAALQTESTPEGGKLQYRAGKERAQLDERLATATMDGYSALRERLSALARQRLAGLVSVHTALFGGTLFVLVFVALFIFRPMSHLIGQRTDQLVQARNAMAHNAIHDGLTGLHNRVFLNYRFGAFLEEAAASGSRLAVIQFDLDRFKQVNDTLGHAAGDHVLSITAQRMRRAGSPGNVCVRLGGDEFVIIVPRVEQDEAVAAMTERILRLINQPIAFEGQTIHADASAGIAFFPQDGNEPSGLLNHADVALYAAKKAGGGTYSFFTEELRREEDERREIERDLVMAIARRDFTVSFQPQVSLSGGHVTGIEALVRWRPPGRDFVPPSVFLPIAEKSGLMPAVGRIIFREAIAVAARWHRQGLDFGRLALNASGSELAQQDFAHFLFDALAETQLPPDKLALEIVESVILDDEKTGIASTLRTIRTAGIHLELDDFGTGYASLTHVDPRQIDRIKIDRRFVQNIHENDQNAHIVRAVVDLADRLGIGTIAEGAETDAELNELASLGCDEVQGFGVAFPMPEEAMTSWLKAGPSRARADAKRGRTGSRDAA</sequence>
<protein>
    <submittedName>
        <fullName evidence="6">EAL domain-containing protein</fullName>
    </submittedName>
</protein>
<feature type="transmembrane region" description="Helical" evidence="3">
    <location>
        <begin position="85"/>
        <end position="104"/>
    </location>
</feature>
<evidence type="ECO:0000259" key="4">
    <source>
        <dbReference type="PROSITE" id="PS50883"/>
    </source>
</evidence>
<feature type="transmembrane region" description="Helical" evidence="3">
    <location>
        <begin position="264"/>
        <end position="290"/>
    </location>
</feature>
<keyword evidence="1" id="KW-0175">Coiled coil</keyword>
<evidence type="ECO:0000313" key="7">
    <source>
        <dbReference type="Proteomes" id="UP000278398"/>
    </source>
</evidence>
<dbReference type="Gene3D" id="3.30.70.270">
    <property type="match status" value="1"/>
</dbReference>
<dbReference type="PROSITE" id="PS50887">
    <property type="entry name" value="GGDEF"/>
    <property type="match status" value="1"/>
</dbReference>
<dbReference type="SMART" id="SM00267">
    <property type="entry name" value="GGDEF"/>
    <property type="match status" value="1"/>
</dbReference>
<reference evidence="6 7" key="1">
    <citation type="submission" date="2018-12" db="EMBL/GenBank/DDBJ databases">
        <title>Mesorhizobium carbonis sp. nov., isolated from coal mine water.</title>
        <authorList>
            <person name="Xin W."/>
            <person name="Xu Z."/>
            <person name="Xiang F."/>
            <person name="Zhang J."/>
            <person name="Xi L."/>
            <person name="Liu J."/>
        </authorList>
    </citation>
    <scope>NUCLEOTIDE SEQUENCE [LARGE SCALE GENOMIC DNA]</scope>
    <source>
        <strain evidence="6 7">B2.3</strain>
    </source>
</reference>
<dbReference type="InterPro" id="IPR052155">
    <property type="entry name" value="Biofilm_reg_signaling"/>
</dbReference>
<dbReference type="InterPro" id="IPR000160">
    <property type="entry name" value="GGDEF_dom"/>
</dbReference>
<evidence type="ECO:0000256" key="2">
    <source>
        <dbReference type="SAM" id="MobiDB-lite"/>
    </source>
</evidence>